<dbReference type="AlphaFoldDB" id="A0A9N8VJ05"/>
<accession>A0A9N8VJ05</accession>
<proteinExistence type="predicted"/>
<gene>
    <name evidence="1" type="ORF">RFULGI_LOCUS481</name>
</gene>
<protein>
    <submittedName>
        <fullName evidence="1">6217_t:CDS:1</fullName>
    </submittedName>
</protein>
<evidence type="ECO:0000313" key="1">
    <source>
        <dbReference type="EMBL" id="CAG8456495.1"/>
    </source>
</evidence>
<dbReference type="EMBL" id="CAJVPZ010000188">
    <property type="protein sequence ID" value="CAG8456495.1"/>
    <property type="molecule type" value="Genomic_DNA"/>
</dbReference>
<comment type="caution">
    <text evidence="1">The sequence shown here is derived from an EMBL/GenBank/DDBJ whole genome shotgun (WGS) entry which is preliminary data.</text>
</comment>
<dbReference type="OrthoDB" id="2440691at2759"/>
<dbReference type="Proteomes" id="UP000789396">
    <property type="component" value="Unassembled WGS sequence"/>
</dbReference>
<name>A0A9N8VJ05_9GLOM</name>
<sequence>MDDKVIIEIPNELTTRHNEKITKIVCSPKLDYVATWSDEDKSACIYSIEDRMNLIFKGYYPLIKQIEHGLSKDGPFRKIRSYFLKVKEYELNLLDSKHIALMPYNPDNPDNSDDRDLRHAAEEIELKQPYIINYRIVFCIDENQLKVQNFHESWRVKLNNMNSTLVAEEVLEEIKKEDEFTEYIESILHYDDWSIKKEQDKINIYIWTFEEKSKIIRLNYFWKFSASYFQKEYKEYSPYLPSPGFEFELKTKNCKKNYDFNELMIEDYVNSRFKLSLYGKDLMEHLLKKNKFESIEKLLKNIIKLTIKNDDKNFISNLPLMRIVTDNFHTLSQYPEIINWFLSRIAFFVPDDTLYEVVNPNSTSSHLQKFEMYNQAIKVIKIITDFS</sequence>
<organism evidence="1 2">
    <name type="scientific">Racocetra fulgida</name>
    <dbReference type="NCBI Taxonomy" id="60492"/>
    <lineage>
        <taxon>Eukaryota</taxon>
        <taxon>Fungi</taxon>
        <taxon>Fungi incertae sedis</taxon>
        <taxon>Mucoromycota</taxon>
        <taxon>Glomeromycotina</taxon>
        <taxon>Glomeromycetes</taxon>
        <taxon>Diversisporales</taxon>
        <taxon>Gigasporaceae</taxon>
        <taxon>Racocetra</taxon>
    </lineage>
</organism>
<reference evidence="1" key="1">
    <citation type="submission" date="2021-06" db="EMBL/GenBank/DDBJ databases">
        <authorList>
            <person name="Kallberg Y."/>
            <person name="Tangrot J."/>
            <person name="Rosling A."/>
        </authorList>
    </citation>
    <scope>NUCLEOTIDE SEQUENCE</scope>
    <source>
        <strain evidence="1">IN212</strain>
    </source>
</reference>
<evidence type="ECO:0000313" key="2">
    <source>
        <dbReference type="Proteomes" id="UP000789396"/>
    </source>
</evidence>
<keyword evidence="2" id="KW-1185">Reference proteome</keyword>